<evidence type="ECO:0000313" key="2">
    <source>
        <dbReference type="Proteomes" id="UP000324800"/>
    </source>
</evidence>
<protein>
    <submittedName>
        <fullName evidence="1">Uncharacterized protein</fullName>
    </submittedName>
</protein>
<accession>A0A5J4UCZ6</accession>
<evidence type="ECO:0000313" key="1">
    <source>
        <dbReference type="EMBL" id="KAA6368080.1"/>
    </source>
</evidence>
<organism evidence="1 2">
    <name type="scientific">Streblomastix strix</name>
    <dbReference type="NCBI Taxonomy" id="222440"/>
    <lineage>
        <taxon>Eukaryota</taxon>
        <taxon>Metamonada</taxon>
        <taxon>Preaxostyla</taxon>
        <taxon>Oxymonadida</taxon>
        <taxon>Streblomastigidae</taxon>
        <taxon>Streblomastix</taxon>
    </lineage>
</organism>
<reference evidence="1 2" key="1">
    <citation type="submission" date="2019-03" db="EMBL/GenBank/DDBJ databases">
        <title>Single cell metagenomics reveals metabolic interactions within the superorganism composed of flagellate Streblomastix strix and complex community of Bacteroidetes bacteria on its surface.</title>
        <authorList>
            <person name="Treitli S.C."/>
            <person name="Kolisko M."/>
            <person name="Husnik F."/>
            <person name="Keeling P."/>
            <person name="Hampl V."/>
        </authorList>
    </citation>
    <scope>NUCLEOTIDE SEQUENCE [LARGE SCALE GENOMIC DNA]</scope>
    <source>
        <strain evidence="1">ST1C</strain>
    </source>
</reference>
<sequence>MNEHLNILFSHQIQKEFRKAFVEADEIQLKAAGNVTYQQIQNSDCLKQLRKQDGGQIAKIGEIFVEAFGMTMQGHSKCSMVNI</sequence>
<gene>
    <name evidence="1" type="ORF">EZS28_036393</name>
</gene>
<dbReference type="Proteomes" id="UP000324800">
    <property type="component" value="Unassembled WGS sequence"/>
</dbReference>
<comment type="caution">
    <text evidence="1">The sequence shown here is derived from an EMBL/GenBank/DDBJ whole genome shotgun (WGS) entry which is preliminary data.</text>
</comment>
<dbReference type="EMBL" id="SNRW01017700">
    <property type="protein sequence ID" value="KAA6368080.1"/>
    <property type="molecule type" value="Genomic_DNA"/>
</dbReference>
<proteinExistence type="predicted"/>
<name>A0A5J4UCZ6_9EUKA</name>
<dbReference type="AlphaFoldDB" id="A0A5J4UCZ6"/>